<feature type="domain" description="BTB" evidence="1">
    <location>
        <begin position="3"/>
        <end position="72"/>
    </location>
</feature>
<organism evidence="2">
    <name type="scientific">viral metagenome</name>
    <dbReference type="NCBI Taxonomy" id="1070528"/>
    <lineage>
        <taxon>unclassified sequences</taxon>
        <taxon>metagenomes</taxon>
        <taxon>organismal metagenomes</taxon>
    </lineage>
</organism>
<dbReference type="SMART" id="SM00225">
    <property type="entry name" value="BTB"/>
    <property type="match status" value="1"/>
</dbReference>
<sequence>MSNVIKLDVGGVLYKTTKDTLTKYQDSMLAFMFSGRHPLQPDENGYHFIDRDGKIFEYILKFLRDGNINLDDVPKNIIKNIMDEAEYYNIQPLLTFLEKEKYISCEEKICGAEYVLQKIFSTYNVNVEEFERKLKETYTIDNVIKFNSEKQFAKDHFEIIWRKNVIVNGYDFYNFVDTIGNYAHLYFNYNSSKGSFKPFKSIKINDVLGGIGSGILYISFNI</sequence>
<proteinExistence type="predicted"/>
<dbReference type="AlphaFoldDB" id="A0A6C0E7Y3"/>
<dbReference type="PANTHER" id="PTHR11145:SF8">
    <property type="entry name" value="RE57120P"/>
    <property type="match status" value="1"/>
</dbReference>
<dbReference type="PANTHER" id="PTHR11145">
    <property type="entry name" value="BTB/POZ DOMAIN-CONTAINING ADAPTER FOR CUL3-MEDIATED RHOA DEGRADATION PROTEIN FAMILY MEMBER"/>
    <property type="match status" value="1"/>
</dbReference>
<dbReference type="EMBL" id="MN739758">
    <property type="protein sequence ID" value="QHT25194.1"/>
    <property type="molecule type" value="Genomic_DNA"/>
</dbReference>
<dbReference type="Pfam" id="PF02214">
    <property type="entry name" value="BTB_2"/>
    <property type="match status" value="1"/>
</dbReference>
<protein>
    <recommendedName>
        <fullName evidence="1">BTB domain-containing protein</fullName>
    </recommendedName>
</protein>
<dbReference type="PROSITE" id="PS50097">
    <property type="entry name" value="BTB"/>
    <property type="match status" value="1"/>
</dbReference>
<reference evidence="2" key="1">
    <citation type="journal article" date="2020" name="Nature">
        <title>Giant virus diversity and host interactions through global metagenomics.</title>
        <authorList>
            <person name="Schulz F."/>
            <person name="Roux S."/>
            <person name="Paez-Espino D."/>
            <person name="Jungbluth S."/>
            <person name="Walsh D.A."/>
            <person name="Denef V.J."/>
            <person name="McMahon K.D."/>
            <person name="Konstantinidis K.T."/>
            <person name="Eloe-Fadrosh E.A."/>
            <person name="Kyrpides N.C."/>
            <person name="Woyke T."/>
        </authorList>
    </citation>
    <scope>NUCLEOTIDE SEQUENCE</scope>
    <source>
        <strain evidence="2">GVMAG-M-3300023179-150</strain>
    </source>
</reference>
<dbReference type="InterPro" id="IPR000210">
    <property type="entry name" value="BTB/POZ_dom"/>
</dbReference>
<dbReference type="InterPro" id="IPR011333">
    <property type="entry name" value="SKP1/BTB/POZ_sf"/>
</dbReference>
<accession>A0A6C0E7Y3</accession>
<dbReference type="Gene3D" id="3.30.710.10">
    <property type="entry name" value="Potassium Channel Kv1.1, Chain A"/>
    <property type="match status" value="1"/>
</dbReference>
<dbReference type="InterPro" id="IPR045068">
    <property type="entry name" value="BACURD1-3"/>
</dbReference>
<dbReference type="GO" id="GO:0051260">
    <property type="term" value="P:protein homooligomerization"/>
    <property type="evidence" value="ECO:0007669"/>
    <property type="project" value="InterPro"/>
</dbReference>
<dbReference type="SUPFAM" id="SSF54695">
    <property type="entry name" value="POZ domain"/>
    <property type="match status" value="1"/>
</dbReference>
<name>A0A6C0E7Y3_9ZZZZ</name>
<evidence type="ECO:0000259" key="1">
    <source>
        <dbReference type="PROSITE" id="PS50097"/>
    </source>
</evidence>
<dbReference type="InterPro" id="IPR003131">
    <property type="entry name" value="T1-type_BTB"/>
</dbReference>
<evidence type="ECO:0000313" key="2">
    <source>
        <dbReference type="EMBL" id="QHT25194.1"/>
    </source>
</evidence>